<sequence length="430" mass="48059">MSGGQEHIALNRSLSAITVGHRHRSDLGDIEQLAESIRRDGLLQPIAITPDGVLLSGRRRLAALERLGEKKVAVWVVDGVSDKLTALLAEQADQVHHKPLTETEKATLYRELKQILAEDAVRRQQATRFGADAADRAGTSGGVVTTPPSLGHGKTREQSALMVTGRKSQNSLEQVNALQSIAADETLPGELRDFARDQLALIDEHKASIEAAHAQAQALVSVASDVPRDGDFVVPDDFETLARAALEKANAEIAAKRATRRQQTRKLREAAAMPMPAIAYPVRAFTNMWRELDGWWEHYDVETLAAEITAEEWEALERVLARTVSVIDAIRRRLERAARQRPGDEPDRLPPAHRNLGALGRLRPARRPDHLRARLPPRRRPQRARRHPDPGPGRRRSQRGVVHRVRRRFHRDRAHHRRPADRVGLHPHVG</sequence>
<feature type="region of interest" description="Disordered" evidence="1">
    <location>
        <begin position="131"/>
        <end position="156"/>
    </location>
</feature>
<protein>
    <recommendedName>
        <fullName evidence="2">ParB-like N-terminal domain-containing protein</fullName>
    </recommendedName>
</protein>
<dbReference type="RefSeq" id="WP_108717749.1">
    <property type="nucleotide sequence ID" value="NZ_VENP01000047.1"/>
</dbReference>
<dbReference type="SUPFAM" id="SSF110849">
    <property type="entry name" value="ParB/Sulfiredoxin"/>
    <property type="match status" value="1"/>
</dbReference>
<proteinExistence type="predicted"/>
<dbReference type="Proteomes" id="UP000313849">
    <property type="component" value="Unassembled WGS sequence"/>
</dbReference>
<dbReference type="Pfam" id="PF02195">
    <property type="entry name" value="ParB_N"/>
    <property type="match status" value="1"/>
</dbReference>
<feature type="compositionally biased region" description="Basic and acidic residues" evidence="1">
    <location>
        <begin position="337"/>
        <end position="350"/>
    </location>
</feature>
<dbReference type="InterPro" id="IPR003115">
    <property type="entry name" value="ParB_N"/>
</dbReference>
<feature type="region of interest" description="Disordered" evidence="1">
    <location>
        <begin position="337"/>
        <end position="430"/>
    </location>
</feature>
<dbReference type="Gene3D" id="3.90.1530.10">
    <property type="entry name" value="Conserved hypothetical protein from pyrococcus furiosus pfu- 392566-001, ParB domain"/>
    <property type="match status" value="1"/>
</dbReference>
<dbReference type="InterPro" id="IPR036086">
    <property type="entry name" value="ParB/Sulfiredoxin_sf"/>
</dbReference>
<keyword evidence="4" id="KW-1185">Reference proteome</keyword>
<evidence type="ECO:0000259" key="2">
    <source>
        <dbReference type="SMART" id="SM00470"/>
    </source>
</evidence>
<evidence type="ECO:0000313" key="3">
    <source>
        <dbReference type="EMBL" id="TNU73410.1"/>
    </source>
</evidence>
<feature type="domain" description="ParB-like N-terminal" evidence="2">
    <location>
        <begin position="10"/>
        <end position="93"/>
    </location>
</feature>
<feature type="compositionally biased region" description="Basic residues" evidence="1">
    <location>
        <begin position="373"/>
        <end position="386"/>
    </location>
</feature>
<dbReference type="SMART" id="SM00470">
    <property type="entry name" value="ParB"/>
    <property type="match status" value="1"/>
</dbReference>
<feature type="compositionally biased region" description="Basic residues" evidence="1">
    <location>
        <begin position="393"/>
        <end position="419"/>
    </location>
</feature>
<evidence type="ECO:0000313" key="4">
    <source>
        <dbReference type="Proteomes" id="UP000313849"/>
    </source>
</evidence>
<gene>
    <name evidence="3" type="ORF">FH969_11495</name>
</gene>
<comment type="caution">
    <text evidence="3">The sequence shown here is derived from an EMBL/GenBank/DDBJ whole genome shotgun (WGS) entry which is preliminary data.</text>
</comment>
<dbReference type="GO" id="GO:0007059">
    <property type="term" value="P:chromosome segregation"/>
    <property type="evidence" value="ECO:0007669"/>
    <property type="project" value="TreeGrafter"/>
</dbReference>
<dbReference type="GO" id="GO:0005694">
    <property type="term" value="C:chromosome"/>
    <property type="evidence" value="ECO:0007669"/>
    <property type="project" value="TreeGrafter"/>
</dbReference>
<reference evidence="3 4" key="1">
    <citation type="submission" date="2019-06" db="EMBL/GenBank/DDBJ databases">
        <title>Draft genome sequence of Miniimonas arenae KCTC 19750T isolated from sea sand.</title>
        <authorList>
            <person name="Park S.-J."/>
        </authorList>
    </citation>
    <scope>NUCLEOTIDE SEQUENCE [LARGE SCALE GENOMIC DNA]</scope>
    <source>
        <strain evidence="3 4">KCTC 19750</strain>
    </source>
</reference>
<accession>A0A5C5B984</accession>
<organism evidence="3 4">
    <name type="scientific">Miniimonas arenae</name>
    <dbReference type="NCBI Taxonomy" id="676201"/>
    <lineage>
        <taxon>Bacteria</taxon>
        <taxon>Bacillati</taxon>
        <taxon>Actinomycetota</taxon>
        <taxon>Actinomycetes</taxon>
        <taxon>Micrococcales</taxon>
        <taxon>Beutenbergiaceae</taxon>
        <taxon>Miniimonas</taxon>
    </lineage>
</organism>
<dbReference type="OrthoDB" id="3176965at2"/>
<dbReference type="InterPro" id="IPR050336">
    <property type="entry name" value="Chromosome_partition/occlusion"/>
</dbReference>
<evidence type="ECO:0000256" key="1">
    <source>
        <dbReference type="SAM" id="MobiDB-lite"/>
    </source>
</evidence>
<dbReference type="EMBL" id="VENP01000047">
    <property type="protein sequence ID" value="TNU73410.1"/>
    <property type="molecule type" value="Genomic_DNA"/>
</dbReference>
<name>A0A5C5B984_9MICO</name>
<dbReference type="PANTHER" id="PTHR33375">
    <property type="entry name" value="CHROMOSOME-PARTITIONING PROTEIN PARB-RELATED"/>
    <property type="match status" value="1"/>
</dbReference>
<dbReference type="PANTHER" id="PTHR33375:SF1">
    <property type="entry name" value="CHROMOSOME-PARTITIONING PROTEIN PARB-RELATED"/>
    <property type="match status" value="1"/>
</dbReference>
<dbReference type="AlphaFoldDB" id="A0A5C5B984"/>